<dbReference type="AlphaFoldDB" id="A0AA40KZ42"/>
<dbReference type="EMBL" id="JAHYIQ010000001">
    <property type="protein sequence ID" value="KAK1137882.1"/>
    <property type="molecule type" value="Genomic_DNA"/>
</dbReference>
<sequence>MKRGGHTVEPLGKRFGKSDLDRIGYFHDPSPAPFDRYRETLVKSRDAVGERQMLAGPSSDLFEKKFVRIFYGEALHEPWRFEAKERLEREKAKVGGVLLPPSPAKKHSTPGDYYGCFEKVSHFKPTALEERRRGKRTPELPNVKIKLNPLGGPGYADICLSPFPSYSHDPYDPQKKRAAPAGRFLNASASLDYFPPNPYQDKDLAPTYERPIDRVPKMIGPAAFYVPFPKKPGGNHSGCFDKFPSYSSDPYDEQTRKKMKKKPIGVFVSGGPPRRAKYTTSVIDQVTRVSCNATNYVDYKPRVYPLNEQRM</sequence>
<evidence type="ECO:0000313" key="6">
    <source>
        <dbReference type="EMBL" id="KAK1137882.1"/>
    </source>
</evidence>
<keyword evidence="2" id="KW-0963">Cytoplasm</keyword>
<comment type="subcellular location">
    <subcellularLocation>
        <location evidence="1">Cytoplasm</location>
        <location evidence="1">Cytoskeleton</location>
        <location evidence="1">Microtubule organizing center</location>
        <location evidence="1">Centrosome</location>
    </subcellularLocation>
</comment>
<evidence type="ECO:0000256" key="3">
    <source>
        <dbReference type="ARBA" id="ARBA00023212"/>
    </source>
</evidence>
<reference evidence="6" key="1">
    <citation type="submission" date="2021-10" db="EMBL/GenBank/DDBJ databases">
        <title>Melipona bicolor Genome sequencing and assembly.</title>
        <authorList>
            <person name="Araujo N.S."/>
            <person name="Arias M.C."/>
        </authorList>
    </citation>
    <scope>NUCLEOTIDE SEQUENCE</scope>
    <source>
        <strain evidence="6">USP_2M_L1-L4_2017</strain>
        <tissue evidence="6">Whole body</tissue>
    </source>
</reference>
<proteinExistence type="inferred from homology"/>
<dbReference type="GO" id="GO:0005813">
    <property type="term" value="C:centrosome"/>
    <property type="evidence" value="ECO:0007669"/>
    <property type="project" value="UniProtKB-SubCell"/>
</dbReference>
<keyword evidence="3" id="KW-0206">Cytoskeleton</keyword>
<evidence type="ECO:0000256" key="2">
    <source>
        <dbReference type="ARBA" id="ARBA00022490"/>
    </source>
</evidence>
<comment type="similarity">
    <text evidence="4">Belongs to the CFAP96 family.</text>
</comment>
<dbReference type="GO" id="GO:0005881">
    <property type="term" value="C:cytoplasmic microtubule"/>
    <property type="evidence" value="ECO:0007669"/>
    <property type="project" value="TreeGrafter"/>
</dbReference>
<evidence type="ECO:0000256" key="5">
    <source>
        <dbReference type="ARBA" id="ARBA00035693"/>
    </source>
</evidence>
<keyword evidence="7" id="KW-1185">Reference proteome</keyword>
<dbReference type="PANTHER" id="PTHR31144:SF1">
    <property type="entry name" value="UPF0602 PROTEIN C4ORF47"/>
    <property type="match status" value="1"/>
</dbReference>
<gene>
    <name evidence="6" type="ORF">K0M31_002376</name>
</gene>
<dbReference type="Proteomes" id="UP001177670">
    <property type="component" value="Unassembled WGS sequence"/>
</dbReference>
<dbReference type="InterPro" id="IPR029358">
    <property type="entry name" value="CFAP96"/>
</dbReference>
<organism evidence="6 7">
    <name type="scientific">Melipona bicolor</name>
    <dbReference type="NCBI Taxonomy" id="60889"/>
    <lineage>
        <taxon>Eukaryota</taxon>
        <taxon>Metazoa</taxon>
        <taxon>Ecdysozoa</taxon>
        <taxon>Arthropoda</taxon>
        <taxon>Hexapoda</taxon>
        <taxon>Insecta</taxon>
        <taxon>Pterygota</taxon>
        <taxon>Neoptera</taxon>
        <taxon>Endopterygota</taxon>
        <taxon>Hymenoptera</taxon>
        <taxon>Apocrita</taxon>
        <taxon>Aculeata</taxon>
        <taxon>Apoidea</taxon>
        <taxon>Anthophila</taxon>
        <taxon>Apidae</taxon>
        <taxon>Melipona</taxon>
    </lineage>
</organism>
<accession>A0AA40KZ42</accession>
<dbReference type="PANTHER" id="PTHR31144">
    <property type="entry name" value="UPF0602 PROTEIN C4ORF47"/>
    <property type="match status" value="1"/>
</dbReference>
<evidence type="ECO:0000256" key="1">
    <source>
        <dbReference type="ARBA" id="ARBA00004300"/>
    </source>
</evidence>
<dbReference type="Pfam" id="PF15239">
    <property type="entry name" value="CFAP96-like"/>
    <property type="match status" value="1"/>
</dbReference>
<evidence type="ECO:0000313" key="7">
    <source>
        <dbReference type="Proteomes" id="UP001177670"/>
    </source>
</evidence>
<protein>
    <recommendedName>
        <fullName evidence="5">Cilia-and flagella-associated protein 96</fullName>
    </recommendedName>
</protein>
<comment type="caution">
    <text evidence="6">The sequence shown here is derived from an EMBL/GenBank/DDBJ whole genome shotgun (WGS) entry which is preliminary data.</text>
</comment>
<evidence type="ECO:0000256" key="4">
    <source>
        <dbReference type="ARBA" id="ARBA00035656"/>
    </source>
</evidence>
<name>A0AA40KZ42_9HYME</name>